<dbReference type="PANTHER" id="PTHR35866:SF2">
    <property type="entry name" value="YKGJ FAMILY CYSTEINE CLUSTER PROTEIN"/>
    <property type="match status" value="1"/>
</dbReference>
<dbReference type="PANTHER" id="PTHR35866">
    <property type="entry name" value="PUTATIVE-RELATED"/>
    <property type="match status" value="1"/>
</dbReference>
<reference evidence="1 2" key="1">
    <citation type="submission" date="2019-02" db="EMBL/GenBank/DDBJ databases">
        <title>Complete Genome Sequence and Methylome Analysis of free living Spirochaetas.</title>
        <authorList>
            <person name="Fomenkov A."/>
            <person name="Dubinina G."/>
            <person name="Leshcheva N."/>
            <person name="Mikheeva N."/>
            <person name="Grabovich M."/>
            <person name="Vincze T."/>
            <person name="Roberts R.J."/>
        </authorList>
    </citation>
    <scope>NUCLEOTIDE SEQUENCE [LARGE SCALE GENOMIC DNA]</scope>
    <source>
        <strain evidence="1 2">K2</strain>
    </source>
</reference>
<protein>
    <submittedName>
        <fullName evidence="1">YkgJ family cysteine cluster protein</fullName>
    </submittedName>
</protein>
<dbReference type="InterPro" id="IPR005358">
    <property type="entry name" value="Puta_zinc/iron-chelating_dom"/>
</dbReference>
<keyword evidence="2" id="KW-1185">Reference proteome</keyword>
<proteinExistence type="predicted"/>
<evidence type="ECO:0000313" key="1">
    <source>
        <dbReference type="EMBL" id="QEN07153.1"/>
    </source>
</evidence>
<dbReference type="EMBL" id="CP036150">
    <property type="protein sequence ID" value="QEN07153.1"/>
    <property type="molecule type" value="Genomic_DNA"/>
</dbReference>
<dbReference type="AlphaFoldDB" id="A0A5C1QG54"/>
<organism evidence="1 2">
    <name type="scientific">Oceanispirochaeta crateris</name>
    <dbReference type="NCBI Taxonomy" id="2518645"/>
    <lineage>
        <taxon>Bacteria</taxon>
        <taxon>Pseudomonadati</taxon>
        <taxon>Spirochaetota</taxon>
        <taxon>Spirochaetia</taxon>
        <taxon>Spirochaetales</taxon>
        <taxon>Spirochaetaceae</taxon>
        <taxon>Oceanispirochaeta</taxon>
    </lineage>
</organism>
<dbReference type="Proteomes" id="UP000324209">
    <property type="component" value="Chromosome"/>
</dbReference>
<evidence type="ECO:0000313" key="2">
    <source>
        <dbReference type="Proteomes" id="UP000324209"/>
    </source>
</evidence>
<accession>A0A5C1QG54</accession>
<name>A0A5C1QG54_9SPIO</name>
<dbReference type="Pfam" id="PF03692">
    <property type="entry name" value="CxxCxxCC"/>
    <property type="match status" value="1"/>
</dbReference>
<dbReference type="OrthoDB" id="9810361at2"/>
<sequence length="171" mass="20179">MDQDIDKTCRAYKDILNKASQKYRENKVYFKKLKKVKQGKVDTLLRRFHVEVFDEIDCLKCSNCCRSTGPLLRERDITRLSRGLKMKPGSFTESYLKIDEEGDYVFQTMPCPFIQEDNLCLFYSDRPGACRDFPHTNSISFKKYTRQMLENTKICPAVFLIFEKMKLEIPL</sequence>
<dbReference type="RefSeq" id="WP_149485235.1">
    <property type="nucleotide sequence ID" value="NZ_CP036150.1"/>
</dbReference>
<dbReference type="KEGG" id="ock:EXM22_03805"/>
<gene>
    <name evidence="1" type="ORF">EXM22_03805</name>
</gene>